<dbReference type="AlphaFoldDB" id="A0A8H7UBD4"/>
<evidence type="ECO:0000313" key="2">
    <source>
        <dbReference type="Proteomes" id="UP000612746"/>
    </source>
</evidence>
<evidence type="ECO:0008006" key="3">
    <source>
        <dbReference type="Google" id="ProtNLM"/>
    </source>
</evidence>
<dbReference type="CDD" id="cd00229">
    <property type="entry name" value="SGNH_hydrolase"/>
    <property type="match status" value="1"/>
</dbReference>
<comment type="caution">
    <text evidence="1">The sequence shown here is derived from an EMBL/GenBank/DDBJ whole genome shotgun (WGS) entry which is preliminary data.</text>
</comment>
<dbReference type="Gene3D" id="3.40.50.1110">
    <property type="entry name" value="SGNH hydrolase"/>
    <property type="match status" value="1"/>
</dbReference>
<keyword evidence="2" id="KW-1185">Reference proteome</keyword>
<protein>
    <recommendedName>
        <fullName evidence="3">SGNH hydrolase-type esterase domain-containing protein</fullName>
    </recommendedName>
</protein>
<dbReference type="Proteomes" id="UP000612746">
    <property type="component" value="Unassembled WGS sequence"/>
</dbReference>
<gene>
    <name evidence="1" type="ORF">INT44_007830</name>
</gene>
<sequence>MMLSVSSNNHVFQSLSHSLTNSSHSLSNSSSHVLSHPSDYLFQRSIGYAGSGNRIREKLAKASNGEDIKIGVLGGSISTGHKLEDKSKEVYHSVLFDWFTSKFPYGQHTLVNGAAPATGSSYFTYCHGKHIPDDLDIIFIEFSINDGSIYPTERGDGDPGITKNMELLVRNLMQMPNKPAIVFLSFFSFKVDYYFNGQEAHMAIANYYDIPYISFKNAYYDHHNRFPKDVSTLFSSDEHHPNKEGHRMMSAFVTRYLESIEGVKAANTPDADIPLLDMWTTRKHKANFSELNPFCETFMDKTYQPSYMDGWYLMNWKKEKYYIASDTPGSLITFSVEASKGSVYMYILKSSQYDLGSVWCWADDDRDNGRELSGHWNISRSIGHMMLVSDSLSKGRHDIHCQVLSGDNTHFRIIAIFSG</sequence>
<accession>A0A8H7UBD4</accession>
<dbReference type="PANTHER" id="PTHR34407">
    <property type="entry name" value="EXPRESSED PROTEIN"/>
    <property type="match status" value="1"/>
</dbReference>
<dbReference type="EMBL" id="JAEPRA010000015">
    <property type="protein sequence ID" value="KAG2175342.1"/>
    <property type="molecule type" value="Genomic_DNA"/>
</dbReference>
<reference evidence="1" key="1">
    <citation type="submission" date="2020-12" db="EMBL/GenBank/DDBJ databases">
        <title>Metabolic potential, ecology and presence of endohyphal bacteria is reflected in genomic diversity of Mucoromycotina.</title>
        <authorList>
            <person name="Muszewska A."/>
            <person name="Okrasinska A."/>
            <person name="Steczkiewicz K."/>
            <person name="Drgas O."/>
            <person name="Orlowska M."/>
            <person name="Perlinska-Lenart U."/>
            <person name="Aleksandrzak-Piekarczyk T."/>
            <person name="Szatraj K."/>
            <person name="Zielenkiewicz U."/>
            <person name="Pilsyk S."/>
            <person name="Malc E."/>
            <person name="Mieczkowski P."/>
            <person name="Kruszewska J.S."/>
            <person name="Biernat P."/>
            <person name="Pawlowska J."/>
        </authorList>
    </citation>
    <scope>NUCLEOTIDE SEQUENCE</scope>
    <source>
        <strain evidence="1">WA0000051536</strain>
    </source>
</reference>
<evidence type="ECO:0000313" key="1">
    <source>
        <dbReference type="EMBL" id="KAG2175342.1"/>
    </source>
</evidence>
<dbReference type="InterPro" id="IPR036514">
    <property type="entry name" value="SGNH_hydro_sf"/>
</dbReference>
<name>A0A8H7UBD4_9FUNG</name>
<dbReference type="OrthoDB" id="544608at2759"/>
<proteinExistence type="predicted"/>
<dbReference type="SUPFAM" id="SSF52266">
    <property type="entry name" value="SGNH hydrolase"/>
    <property type="match status" value="1"/>
</dbReference>
<dbReference type="PANTHER" id="PTHR34407:SF1">
    <property type="entry name" value="SGNH HYDROLASE-TYPE ESTERASE DOMAIN-CONTAINING PROTEIN"/>
    <property type="match status" value="1"/>
</dbReference>
<organism evidence="1 2">
    <name type="scientific">Umbelopsis vinacea</name>
    <dbReference type="NCBI Taxonomy" id="44442"/>
    <lineage>
        <taxon>Eukaryota</taxon>
        <taxon>Fungi</taxon>
        <taxon>Fungi incertae sedis</taxon>
        <taxon>Mucoromycota</taxon>
        <taxon>Mucoromycotina</taxon>
        <taxon>Umbelopsidomycetes</taxon>
        <taxon>Umbelopsidales</taxon>
        <taxon>Umbelopsidaceae</taxon>
        <taxon>Umbelopsis</taxon>
    </lineage>
</organism>